<gene>
    <name evidence="2" type="ORF">WR25_09559</name>
</gene>
<dbReference type="AlphaFoldDB" id="A0A2A2KX29"/>
<feature type="compositionally biased region" description="Low complexity" evidence="1">
    <location>
        <begin position="1"/>
        <end position="28"/>
    </location>
</feature>
<feature type="compositionally biased region" description="Low complexity" evidence="1">
    <location>
        <begin position="62"/>
        <end position="74"/>
    </location>
</feature>
<accession>A0A2A2KX29</accession>
<evidence type="ECO:0000313" key="2">
    <source>
        <dbReference type="EMBL" id="PAV78504.1"/>
    </source>
</evidence>
<comment type="caution">
    <text evidence="2">The sequence shown here is derived from an EMBL/GenBank/DDBJ whole genome shotgun (WGS) entry which is preliminary data.</text>
</comment>
<organism evidence="2 3">
    <name type="scientific">Diploscapter pachys</name>
    <dbReference type="NCBI Taxonomy" id="2018661"/>
    <lineage>
        <taxon>Eukaryota</taxon>
        <taxon>Metazoa</taxon>
        <taxon>Ecdysozoa</taxon>
        <taxon>Nematoda</taxon>
        <taxon>Chromadorea</taxon>
        <taxon>Rhabditida</taxon>
        <taxon>Rhabditina</taxon>
        <taxon>Rhabditomorpha</taxon>
        <taxon>Rhabditoidea</taxon>
        <taxon>Rhabditidae</taxon>
        <taxon>Diploscapter</taxon>
    </lineage>
</organism>
<feature type="region of interest" description="Disordered" evidence="1">
    <location>
        <begin position="1"/>
        <end position="78"/>
    </location>
</feature>
<dbReference type="EMBL" id="LIAE01007551">
    <property type="protein sequence ID" value="PAV78504.1"/>
    <property type="molecule type" value="Genomic_DNA"/>
</dbReference>
<proteinExistence type="predicted"/>
<evidence type="ECO:0000256" key="1">
    <source>
        <dbReference type="SAM" id="MobiDB-lite"/>
    </source>
</evidence>
<evidence type="ECO:0000313" key="3">
    <source>
        <dbReference type="Proteomes" id="UP000218231"/>
    </source>
</evidence>
<dbReference type="Proteomes" id="UP000218231">
    <property type="component" value="Unassembled WGS sequence"/>
</dbReference>
<reference evidence="2 3" key="1">
    <citation type="journal article" date="2017" name="Curr. Biol.">
        <title>Genome architecture and evolution of a unichromosomal asexual nematode.</title>
        <authorList>
            <person name="Fradin H."/>
            <person name="Zegar C."/>
            <person name="Gutwein M."/>
            <person name="Lucas J."/>
            <person name="Kovtun M."/>
            <person name="Corcoran D."/>
            <person name="Baugh L.R."/>
            <person name="Kiontke K."/>
            <person name="Gunsalus K."/>
            <person name="Fitch D.H."/>
            <person name="Piano F."/>
        </authorList>
    </citation>
    <scope>NUCLEOTIDE SEQUENCE [LARGE SCALE GENOMIC DNA]</scope>
    <source>
        <strain evidence="2">PF1309</strain>
    </source>
</reference>
<name>A0A2A2KX29_9BILA</name>
<protein>
    <submittedName>
        <fullName evidence="2">Uncharacterized protein</fullName>
    </submittedName>
</protein>
<sequence length="113" mass="12108">MDELRAGPSNVPSVPPVTSAASGSASSDDSTEPMTAAGETESLINPAQIALLQHQLDEHTHSSSSASFSSISNQSDEKDAKEMYRLLSANRKFDKTVRILKRLKTTGVIDNYA</sequence>
<keyword evidence="3" id="KW-1185">Reference proteome</keyword>